<accession>A0A3P7EHG0</accession>
<dbReference type="EMBL" id="UYWW01008629">
    <property type="protein sequence ID" value="VDM15924.1"/>
    <property type="molecule type" value="Genomic_DNA"/>
</dbReference>
<dbReference type="AlphaFoldDB" id="A0A3P7EHG0"/>
<sequence length="174" mass="19247">MDVEVEKVCNGYHVQFRPLTSGEHEIEIVMNGQQLGIGPFVMEVSEPPKIARIPSTILAGKEISFELDTGDVVQRNVKVEVKNAKNELVPAKTEVGNDGIVRAICTFHDIGRYSMDVFVNEMLYGERQYVRVIQSGRGAILVDDIEQALVGWSSKLILRTEPDAGKHLSIVVIG</sequence>
<evidence type="ECO:0000313" key="2">
    <source>
        <dbReference type="EMBL" id="VDM15924.1"/>
    </source>
</evidence>
<gene>
    <name evidence="2" type="ORF">WBA_LOCUS9180</name>
</gene>
<evidence type="ECO:0008006" key="4">
    <source>
        <dbReference type="Google" id="ProtNLM"/>
    </source>
</evidence>
<feature type="repeat" description="Filamin" evidence="1">
    <location>
        <begin position="1"/>
        <end position="44"/>
    </location>
</feature>
<dbReference type="PROSITE" id="PS50194">
    <property type="entry name" value="FILAMIN_REPEAT"/>
    <property type="match status" value="1"/>
</dbReference>
<protein>
    <recommendedName>
        <fullName evidence="4">Filamin/ABP280 repeat family protein</fullName>
    </recommendedName>
</protein>
<name>A0A3P7EHG0_WUCBA</name>
<reference evidence="2 3" key="1">
    <citation type="submission" date="2018-11" db="EMBL/GenBank/DDBJ databases">
        <authorList>
            <consortium name="Pathogen Informatics"/>
        </authorList>
    </citation>
    <scope>NUCLEOTIDE SEQUENCE [LARGE SCALE GENOMIC DNA]</scope>
</reference>
<evidence type="ECO:0000256" key="1">
    <source>
        <dbReference type="PROSITE-ProRule" id="PRU00087"/>
    </source>
</evidence>
<proteinExistence type="predicted"/>
<dbReference type="InterPro" id="IPR014756">
    <property type="entry name" value="Ig_E-set"/>
</dbReference>
<dbReference type="SUPFAM" id="SSF81296">
    <property type="entry name" value="E set domains"/>
    <property type="match status" value="2"/>
</dbReference>
<organism evidence="2 3">
    <name type="scientific">Wuchereria bancrofti</name>
    <dbReference type="NCBI Taxonomy" id="6293"/>
    <lineage>
        <taxon>Eukaryota</taxon>
        <taxon>Metazoa</taxon>
        <taxon>Ecdysozoa</taxon>
        <taxon>Nematoda</taxon>
        <taxon>Chromadorea</taxon>
        <taxon>Rhabditida</taxon>
        <taxon>Spirurina</taxon>
        <taxon>Spiruromorpha</taxon>
        <taxon>Filarioidea</taxon>
        <taxon>Onchocercidae</taxon>
        <taxon>Wuchereria</taxon>
    </lineage>
</organism>
<dbReference type="InParanoid" id="A0A3P7EHG0"/>
<dbReference type="InterPro" id="IPR017868">
    <property type="entry name" value="Filamin/ABP280_repeat-like"/>
</dbReference>
<dbReference type="Proteomes" id="UP000270924">
    <property type="component" value="Unassembled WGS sequence"/>
</dbReference>
<dbReference type="InterPro" id="IPR013783">
    <property type="entry name" value="Ig-like_fold"/>
</dbReference>
<keyword evidence="3" id="KW-1185">Reference proteome</keyword>
<dbReference type="Gene3D" id="2.60.40.10">
    <property type="entry name" value="Immunoglobulins"/>
    <property type="match status" value="2"/>
</dbReference>
<evidence type="ECO:0000313" key="3">
    <source>
        <dbReference type="Proteomes" id="UP000270924"/>
    </source>
</evidence>